<dbReference type="GO" id="GO:0046872">
    <property type="term" value="F:metal ion binding"/>
    <property type="evidence" value="ECO:0007669"/>
    <property type="project" value="UniProtKB-KW"/>
</dbReference>
<dbReference type="EC" id="4.2.1.2" evidence="8"/>
<dbReference type="PANTHER" id="PTHR30389:SF17">
    <property type="entry name" value="L(+)-TARTRATE DEHYDRATASE SUBUNIT ALPHA-RELATED"/>
    <property type="match status" value="1"/>
</dbReference>
<evidence type="ECO:0000313" key="9">
    <source>
        <dbReference type="Proteomes" id="UP000658733"/>
    </source>
</evidence>
<dbReference type="GO" id="GO:0051539">
    <property type="term" value="F:4 iron, 4 sulfur cluster binding"/>
    <property type="evidence" value="ECO:0007669"/>
    <property type="project" value="UniProtKB-KW"/>
</dbReference>
<dbReference type="AlphaFoldDB" id="A0A843AD56"/>
<dbReference type="EMBL" id="JADIIN010000064">
    <property type="protein sequence ID" value="MBF4469327.1"/>
    <property type="molecule type" value="Genomic_DNA"/>
</dbReference>
<keyword evidence="5" id="KW-0411">Iron-sulfur</keyword>
<dbReference type="RefSeq" id="WP_278523785.1">
    <property type="nucleotide sequence ID" value="NZ_JADIIN010000064.1"/>
</dbReference>
<dbReference type="InterPro" id="IPR004646">
    <property type="entry name" value="Fe-S_hydro-lyase_TtdA-typ_cat"/>
</dbReference>
<keyword evidence="2" id="KW-0004">4Fe-4S</keyword>
<comment type="similarity">
    <text evidence="1">Belongs to the class-I fumarase family.</text>
</comment>
<reference evidence="8" key="1">
    <citation type="submission" date="2020-10" db="EMBL/GenBank/DDBJ databases">
        <title>Dehalococcoides mccartyi of a TCE/Cr reducing biochatode.</title>
        <authorList>
            <person name="Matturro B."/>
        </authorList>
    </citation>
    <scope>NUCLEOTIDE SEQUENCE</scope>
    <source>
        <strain evidence="8">Bin4</strain>
    </source>
</reference>
<protein>
    <submittedName>
        <fullName evidence="8">Fumarate hydratase</fullName>
        <ecNumber evidence="8">4.2.1.2</ecNumber>
    </submittedName>
</protein>
<feature type="domain" description="Fe-S hydro-lyase tartrate dehydratase alpha-type catalytic" evidence="7">
    <location>
        <begin position="9"/>
        <end position="281"/>
    </location>
</feature>
<keyword evidence="4" id="KW-0408">Iron</keyword>
<evidence type="ECO:0000256" key="6">
    <source>
        <dbReference type="ARBA" id="ARBA00023239"/>
    </source>
</evidence>
<dbReference type="Proteomes" id="UP000658733">
    <property type="component" value="Unassembled WGS sequence"/>
</dbReference>
<dbReference type="GO" id="GO:0004333">
    <property type="term" value="F:fumarate hydratase activity"/>
    <property type="evidence" value="ECO:0007669"/>
    <property type="project" value="UniProtKB-EC"/>
</dbReference>
<evidence type="ECO:0000256" key="5">
    <source>
        <dbReference type="ARBA" id="ARBA00023014"/>
    </source>
</evidence>
<dbReference type="Pfam" id="PF05681">
    <property type="entry name" value="Fumerase"/>
    <property type="match status" value="1"/>
</dbReference>
<dbReference type="PANTHER" id="PTHR30389">
    <property type="entry name" value="FUMARATE HYDRATASE-RELATED"/>
    <property type="match status" value="1"/>
</dbReference>
<keyword evidence="3" id="KW-0479">Metal-binding</keyword>
<dbReference type="NCBIfam" id="TIGR00722">
    <property type="entry name" value="ttdA_fumA_fumB"/>
    <property type="match status" value="1"/>
</dbReference>
<organism evidence="8 9">
    <name type="scientific">Methanobrevibacter arboriphilus</name>
    <dbReference type="NCBI Taxonomy" id="39441"/>
    <lineage>
        <taxon>Archaea</taxon>
        <taxon>Methanobacteriati</taxon>
        <taxon>Methanobacteriota</taxon>
        <taxon>Methanomada group</taxon>
        <taxon>Methanobacteria</taxon>
        <taxon>Methanobacteriales</taxon>
        <taxon>Methanobacteriaceae</taxon>
        <taxon>Methanobrevibacter</taxon>
    </lineage>
</organism>
<sequence>MITEKKVEDTICQLYKKAAISLPEDVKISLESALKVENDELPQLNIEAILKNIELAEKRAIPMCQDTGLPIIFVKIGKVEFEDNNIYETIYNGIIKGVQKATKKTPLRPNIVDPITRENTGNNSGTMIPQIDIELINENYIEFTILPKGFGSENNNALKMALPGEGIEGVKNFVVETVLKAGGKPCPPIVVGVGIGGTSDLALKTAKKALLEKLGDKNPDPLLNKLEDSILKEINNSGIGPMGLGGKTTALDVKVKKVSTHTAGLPIGVCIQCWAHRHATARLK</sequence>
<keyword evidence="6 8" id="KW-0456">Lyase</keyword>
<dbReference type="InterPro" id="IPR051208">
    <property type="entry name" value="Class-I_Fumarase/Tartrate_DH"/>
</dbReference>
<evidence type="ECO:0000256" key="3">
    <source>
        <dbReference type="ARBA" id="ARBA00022723"/>
    </source>
</evidence>
<evidence type="ECO:0000256" key="1">
    <source>
        <dbReference type="ARBA" id="ARBA00008876"/>
    </source>
</evidence>
<name>A0A843AD56_METAZ</name>
<dbReference type="NCBIfam" id="NF004885">
    <property type="entry name" value="PRK06246.1"/>
    <property type="match status" value="1"/>
</dbReference>
<evidence type="ECO:0000256" key="2">
    <source>
        <dbReference type="ARBA" id="ARBA00022485"/>
    </source>
</evidence>
<gene>
    <name evidence="8" type="ORF">ISP01_07950</name>
</gene>
<evidence type="ECO:0000256" key="4">
    <source>
        <dbReference type="ARBA" id="ARBA00023004"/>
    </source>
</evidence>
<comment type="caution">
    <text evidence="8">The sequence shown here is derived from an EMBL/GenBank/DDBJ whole genome shotgun (WGS) entry which is preliminary data.</text>
</comment>
<accession>A0A843AD56</accession>
<evidence type="ECO:0000313" key="8">
    <source>
        <dbReference type="EMBL" id="MBF4469327.1"/>
    </source>
</evidence>
<evidence type="ECO:0000259" key="7">
    <source>
        <dbReference type="Pfam" id="PF05681"/>
    </source>
</evidence>
<proteinExistence type="inferred from homology"/>